<dbReference type="AlphaFoldDB" id="A0A9K3PB55"/>
<proteinExistence type="predicted"/>
<reference evidence="2" key="2">
    <citation type="submission" date="2021-04" db="EMBL/GenBank/DDBJ databases">
        <authorList>
            <person name="Podell S."/>
        </authorList>
    </citation>
    <scope>NUCLEOTIDE SEQUENCE</scope>
    <source>
        <strain evidence="2">Hildebrandi</strain>
    </source>
</reference>
<dbReference type="OrthoDB" id="449062at2759"/>
<gene>
    <name evidence="2" type="ORF">IV203_024068</name>
</gene>
<reference evidence="2" key="1">
    <citation type="journal article" date="2021" name="Sci. Rep.">
        <title>Diploid genomic architecture of Nitzschia inconspicua, an elite biomass production diatom.</title>
        <authorList>
            <person name="Oliver A."/>
            <person name="Podell S."/>
            <person name="Pinowska A."/>
            <person name="Traller J.C."/>
            <person name="Smith S.R."/>
            <person name="McClure R."/>
            <person name="Beliaev A."/>
            <person name="Bohutskyi P."/>
            <person name="Hill E.A."/>
            <person name="Rabines A."/>
            <person name="Zheng H."/>
            <person name="Allen L.Z."/>
            <person name="Kuo A."/>
            <person name="Grigoriev I.V."/>
            <person name="Allen A.E."/>
            <person name="Hazlebeck D."/>
            <person name="Allen E.E."/>
        </authorList>
    </citation>
    <scope>NUCLEOTIDE SEQUENCE</scope>
    <source>
        <strain evidence="2">Hildebrandi</strain>
    </source>
</reference>
<evidence type="ECO:0000313" key="2">
    <source>
        <dbReference type="EMBL" id="KAG7340525.1"/>
    </source>
</evidence>
<comment type="caution">
    <text evidence="2">The sequence shown here is derived from an EMBL/GenBank/DDBJ whole genome shotgun (WGS) entry which is preliminary data.</text>
</comment>
<dbReference type="Proteomes" id="UP000693970">
    <property type="component" value="Unassembled WGS sequence"/>
</dbReference>
<dbReference type="EMBL" id="JAGRRH010000027">
    <property type="protein sequence ID" value="KAG7340525.1"/>
    <property type="molecule type" value="Genomic_DNA"/>
</dbReference>
<protein>
    <submittedName>
        <fullName evidence="2">Uncharacterized protein</fullName>
    </submittedName>
</protein>
<sequence>MLLSQDFFDDTLLECQELFEYSNDQAVQETITELQQSISSSNNGGNDGKSNIPIMSQLEHLSLTHPESQEGRYDRKLQHDFAANLNGDSSVVNVKAAIVQLQEASRRLEKKEEDPSHTTNDSQDTLVTNNHMLMYWSIILQKDLWPGFLSSLTDNSDDDASILELVVALFPDTLQFHPIGRTLKVQIAPTWFMVNKNGDVPSTYNWFQLLQKSMTTVPNGPSMLLLLPLLQVARKLCNGCEHNKIAFVNAAISYHAEDSGENGLELLVKCIPVTTKAGDDETVVIREVCQLIAILGKFQPLAESQAQSGDSSSPQAPIVSSAHANVKELHKAGAVPRLHRLAKENSAVSPGDSFQLQRGSLLCDALAALRVMAIDNDIVQNMIALGILDTIHDSLDVVVQESSSSSSSTTQSSCLPLATAIFGLVRNLCANDEVKTSICKSSLPSILYVMQNYLNDPNDDNTRSASSNNKNRAVLQEHACGILGAMALRQPNNALAIVEFGNGTSNDGNNETGGGHVLILQAMKTFPEKTTLQRQACLALRNIASRLSEDDKAKLLEAGAEDIIQNVAGRHPASSEEAYSALRDLGCNPVMWDLDEHGKVTTKSSTQQFGTVRSNFRAVYD</sequence>
<organism evidence="2 3">
    <name type="scientific">Nitzschia inconspicua</name>
    <dbReference type="NCBI Taxonomy" id="303405"/>
    <lineage>
        <taxon>Eukaryota</taxon>
        <taxon>Sar</taxon>
        <taxon>Stramenopiles</taxon>
        <taxon>Ochrophyta</taxon>
        <taxon>Bacillariophyta</taxon>
        <taxon>Bacillariophyceae</taxon>
        <taxon>Bacillariophycidae</taxon>
        <taxon>Bacillariales</taxon>
        <taxon>Bacillariaceae</taxon>
        <taxon>Nitzschia</taxon>
    </lineage>
</organism>
<evidence type="ECO:0000313" key="3">
    <source>
        <dbReference type="Proteomes" id="UP000693970"/>
    </source>
</evidence>
<accession>A0A9K3PB55</accession>
<keyword evidence="1" id="KW-0677">Repeat</keyword>
<evidence type="ECO:0000256" key="1">
    <source>
        <dbReference type="ARBA" id="ARBA00022737"/>
    </source>
</evidence>
<dbReference type="PANTHER" id="PTHR22895:SF0">
    <property type="entry name" value="ARMADILLO REPEAT-CONTAINING PROTEIN 6"/>
    <property type="match status" value="1"/>
</dbReference>
<keyword evidence="3" id="KW-1185">Reference proteome</keyword>
<dbReference type="PANTHER" id="PTHR22895">
    <property type="entry name" value="ARMADILLO REPEAT-CONTAINING PROTEIN 6"/>
    <property type="match status" value="1"/>
</dbReference>
<name>A0A9K3PB55_9STRA</name>